<dbReference type="GO" id="GO:0006741">
    <property type="term" value="P:NADP+ biosynthetic process"/>
    <property type="evidence" value="ECO:0007669"/>
    <property type="project" value="UniProtKB-UniRule"/>
</dbReference>
<keyword evidence="3 6" id="KW-0521">NADP</keyword>
<reference evidence="7 8" key="1">
    <citation type="submission" date="2016-11" db="EMBL/GenBank/DDBJ databases">
        <authorList>
            <person name="Jaros S."/>
            <person name="Januszkiewicz K."/>
            <person name="Wedrychowicz H."/>
        </authorList>
    </citation>
    <scope>NUCLEOTIDE SEQUENCE [LARGE SCALE GENOMIC DNA]</scope>
    <source>
        <strain evidence="7 8">DSM 14214</strain>
    </source>
</reference>
<keyword evidence="1 6" id="KW-0808">Transferase</keyword>
<keyword evidence="6" id="KW-0963">Cytoplasm</keyword>
<dbReference type="GO" id="GO:0019674">
    <property type="term" value="P:NAD+ metabolic process"/>
    <property type="evidence" value="ECO:0007669"/>
    <property type="project" value="InterPro"/>
</dbReference>
<dbReference type="Pfam" id="PF20143">
    <property type="entry name" value="NAD_kinase_C"/>
    <property type="match status" value="1"/>
</dbReference>
<dbReference type="GO" id="GO:0005524">
    <property type="term" value="F:ATP binding"/>
    <property type="evidence" value="ECO:0007669"/>
    <property type="project" value="UniProtKB-KW"/>
</dbReference>
<protein>
    <recommendedName>
        <fullName evidence="6">NAD kinase</fullName>
        <ecNumber evidence="6">2.7.1.23</ecNumber>
    </recommendedName>
    <alternativeName>
        <fullName evidence="6">ATP-dependent NAD kinase</fullName>
    </alternativeName>
</protein>
<dbReference type="InterPro" id="IPR002504">
    <property type="entry name" value="NADK"/>
</dbReference>
<dbReference type="Gene3D" id="3.40.50.10330">
    <property type="entry name" value="Probable inorganic polyphosphate/atp-NAD kinase, domain 1"/>
    <property type="match status" value="1"/>
</dbReference>
<evidence type="ECO:0000256" key="1">
    <source>
        <dbReference type="ARBA" id="ARBA00022679"/>
    </source>
</evidence>
<keyword evidence="6" id="KW-0547">Nucleotide-binding</keyword>
<keyword evidence="6" id="KW-0067">ATP-binding</keyword>
<organism evidence="7 8">
    <name type="scientific">Anaerotignum lactatifermentans DSM 14214</name>
    <dbReference type="NCBI Taxonomy" id="1121323"/>
    <lineage>
        <taxon>Bacteria</taxon>
        <taxon>Bacillati</taxon>
        <taxon>Bacillota</taxon>
        <taxon>Clostridia</taxon>
        <taxon>Lachnospirales</taxon>
        <taxon>Anaerotignaceae</taxon>
        <taxon>Anaerotignum</taxon>
    </lineage>
</organism>
<keyword evidence="8" id="KW-1185">Reference proteome</keyword>
<keyword evidence="4 6" id="KW-0520">NAD</keyword>
<evidence type="ECO:0000256" key="3">
    <source>
        <dbReference type="ARBA" id="ARBA00022857"/>
    </source>
</evidence>
<dbReference type="InterPro" id="IPR016064">
    <property type="entry name" value="NAD/diacylglycerol_kinase_sf"/>
</dbReference>
<keyword evidence="2 6" id="KW-0418">Kinase</keyword>
<accession>A0A1M6LUV0</accession>
<dbReference type="InterPro" id="IPR017437">
    <property type="entry name" value="ATP-NAD_kinase_PpnK-typ_C"/>
</dbReference>
<dbReference type="AlphaFoldDB" id="A0A1M6LUV0"/>
<gene>
    <name evidence="6" type="primary">nadK</name>
    <name evidence="7" type="ORF">SAMN02745138_00437</name>
</gene>
<dbReference type="Pfam" id="PF01513">
    <property type="entry name" value="NAD_kinase"/>
    <property type="match status" value="1"/>
</dbReference>
<evidence type="ECO:0000313" key="8">
    <source>
        <dbReference type="Proteomes" id="UP000183975"/>
    </source>
</evidence>
<dbReference type="Gene3D" id="2.60.200.30">
    <property type="entry name" value="Probable inorganic polyphosphate/atp-NAD kinase, domain 2"/>
    <property type="match status" value="1"/>
</dbReference>
<dbReference type="PANTHER" id="PTHR20275">
    <property type="entry name" value="NAD KINASE"/>
    <property type="match status" value="1"/>
</dbReference>
<dbReference type="SUPFAM" id="SSF111331">
    <property type="entry name" value="NAD kinase/diacylglycerol kinase-like"/>
    <property type="match status" value="1"/>
</dbReference>
<dbReference type="GO" id="GO:0003951">
    <property type="term" value="F:NAD+ kinase activity"/>
    <property type="evidence" value="ECO:0007669"/>
    <property type="project" value="UniProtKB-UniRule"/>
</dbReference>
<feature type="binding site" evidence="6">
    <location>
        <begin position="150"/>
        <end position="151"/>
    </location>
    <ligand>
        <name>NAD(+)</name>
        <dbReference type="ChEBI" id="CHEBI:57540"/>
    </ligand>
</feature>
<proteinExistence type="inferred from homology"/>
<comment type="cofactor">
    <cofactor evidence="6">
        <name>a divalent metal cation</name>
        <dbReference type="ChEBI" id="CHEBI:60240"/>
    </cofactor>
</comment>
<feature type="binding site" evidence="6">
    <location>
        <position position="180"/>
    </location>
    <ligand>
        <name>NAD(+)</name>
        <dbReference type="ChEBI" id="CHEBI:57540"/>
    </ligand>
</feature>
<dbReference type="GO" id="GO:0051287">
    <property type="term" value="F:NAD binding"/>
    <property type="evidence" value="ECO:0007669"/>
    <property type="project" value="UniProtKB-ARBA"/>
</dbReference>
<comment type="caution">
    <text evidence="6">Lacks conserved residue(s) required for the propagation of feature annotation.</text>
</comment>
<comment type="catalytic activity">
    <reaction evidence="5 6">
        <text>NAD(+) + ATP = ADP + NADP(+) + H(+)</text>
        <dbReference type="Rhea" id="RHEA:18629"/>
        <dbReference type="ChEBI" id="CHEBI:15378"/>
        <dbReference type="ChEBI" id="CHEBI:30616"/>
        <dbReference type="ChEBI" id="CHEBI:57540"/>
        <dbReference type="ChEBI" id="CHEBI:58349"/>
        <dbReference type="ChEBI" id="CHEBI:456216"/>
        <dbReference type="EC" id="2.7.1.23"/>
    </reaction>
</comment>
<sequence length="291" mass="31890">MTLHGGEGMKKVGILPNLEKDKDFAVTNRLLQYLKLKECQPCLSMKAAKLAGLEEYGCLEEELYRDSDFLISLGGDGTLLGVGRKSAPYGTPILGINLGTLGFLTAEEKNHAEYAIDKVLAGDYKMEKRMMLQATIATDMERIEGILALNDICITRGLLYKILEFNIYVNEEYVDTLRADGVIICTPTGSTAYNLSAGGPVLKADAQIIAITPISAHTLTSRSIVVSADDVVTVEINPREEADFTVSADGQDAWTLTGKKVVQVKRAKEYASIIKTNPQSFYDVLRQKLSR</sequence>
<comment type="similarity">
    <text evidence="6">Belongs to the NAD kinase family.</text>
</comment>
<dbReference type="InterPro" id="IPR017438">
    <property type="entry name" value="ATP-NAD_kinase_N"/>
</dbReference>
<dbReference type="GO" id="GO:0005737">
    <property type="term" value="C:cytoplasm"/>
    <property type="evidence" value="ECO:0007669"/>
    <property type="project" value="UniProtKB-SubCell"/>
</dbReference>
<feature type="binding site" evidence="6">
    <location>
        <position position="178"/>
    </location>
    <ligand>
        <name>NAD(+)</name>
        <dbReference type="ChEBI" id="CHEBI:57540"/>
    </ligand>
</feature>
<feature type="binding site" evidence="6">
    <location>
        <begin position="76"/>
        <end position="77"/>
    </location>
    <ligand>
        <name>NAD(+)</name>
        <dbReference type="ChEBI" id="CHEBI:57540"/>
    </ligand>
</feature>
<dbReference type="EC" id="2.7.1.23" evidence="6"/>
<feature type="active site" description="Proton acceptor" evidence="6">
    <location>
        <position position="76"/>
    </location>
</feature>
<dbReference type="EMBL" id="FRAH01000005">
    <property type="protein sequence ID" value="SHJ74970.1"/>
    <property type="molecule type" value="Genomic_DNA"/>
</dbReference>
<feature type="binding site" evidence="6">
    <location>
        <begin position="191"/>
        <end position="196"/>
    </location>
    <ligand>
        <name>NAD(+)</name>
        <dbReference type="ChEBI" id="CHEBI:57540"/>
    </ligand>
</feature>
<evidence type="ECO:0000256" key="5">
    <source>
        <dbReference type="ARBA" id="ARBA00047925"/>
    </source>
</evidence>
<dbReference type="HAMAP" id="MF_00361">
    <property type="entry name" value="NAD_kinase"/>
    <property type="match status" value="1"/>
</dbReference>
<name>A0A1M6LUV0_9FIRM</name>
<dbReference type="PANTHER" id="PTHR20275:SF0">
    <property type="entry name" value="NAD KINASE"/>
    <property type="match status" value="1"/>
</dbReference>
<feature type="binding site" evidence="6">
    <location>
        <position position="161"/>
    </location>
    <ligand>
        <name>NAD(+)</name>
        <dbReference type="ChEBI" id="CHEBI:57540"/>
    </ligand>
</feature>
<evidence type="ECO:0000313" key="7">
    <source>
        <dbReference type="EMBL" id="SHJ74970.1"/>
    </source>
</evidence>
<dbReference type="GO" id="GO:0046872">
    <property type="term" value="F:metal ion binding"/>
    <property type="evidence" value="ECO:0007669"/>
    <property type="project" value="UniProtKB-UniRule"/>
</dbReference>
<evidence type="ECO:0000256" key="2">
    <source>
        <dbReference type="ARBA" id="ARBA00022777"/>
    </source>
</evidence>
<comment type="subcellular location">
    <subcellularLocation>
        <location evidence="6">Cytoplasm</location>
    </subcellularLocation>
</comment>
<evidence type="ECO:0000256" key="4">
    <source>
        <dbReference type="ARBA" id="ARBA00023027"/>
    </source>
</evidence>
<feature type="binding site" evidence="6">
    <location>
        <position position="251"/>
    </location>
    <ligand>
        <name>NAD(+)</name>
        <dbReference type="ChEBI" id="CHEBI:57540"/>
    </ligand>
</feature>
<dbReference type="Proteomes" id="UP000183975">
    <property type="component" value="Unassembled WGS sequence"/>
</dbReference>
<evidence type="ECO:0000256" key="6">
    <source>
        <dbReference type="HAMAP-Rule" id="MF_00361"/>
    </source>
</evidence>
<comment type="function">
    <text evidence="6">Involved in the regulation of the intracellular balance of NAD and NADP, and is a key enzyme in the biosynthesis of NADP. Catalyzes specifically the phosphorylation on 2'-hydroxyl of the adenosine moiety of NAD to yield NADP.</text>
</comment>